<comment type="caution">
    <text evidence="3">The sequence shown here is derived from an EMBL/GenBank/DDBJ whole genome shotgun (WGS) entry which is preliminary data.</text>
</comment>
<keyword evidence="1" id="KW-1133">Transmembrane helix</keyword>
<keyword evidence="1" id="KW-0812">Transmembrane</keyword>
<protein>
    <recommendedName>
        <fullName evidence="2">VWFA domain-containing protein</fullName>
    </recommendedName>
</protein>
<keyword evidence="1" id="KW-0472">Membrane</keyword>
<sequence length="453" mass="49204">MTSWSAKRRFLYGGSVILVLALIVGAVFWKIIYKTPTCSDGVKNGSELGIDCGGSCKNICSNEALAPVVLWSKVFNISGDVYSAVAYIENPNITSKNPRAKYRFGIYDTNNKLITTIEGETSIPKGKKFAVFETGIVLKNQKPKTADFQFTNFAPWEKDERKDLDVTVNHSTLLFASTTPRITGSITNNSTETIPQVELVVLVLDNNENVVAASRSFVDSLVKKVTQDFVFTWPKPFNLGVEACLNPVDVDLVLDKSGSMMSESVSPPEPFSTVISTAQNFIKNLSAQDQVAITSFGTNSKQESTLSADKNIATEAVNNLFLSTTTLEQTNITGGLNDAFQELRSIRGGADSKKVVILLTDGVPTEPQKIGETNYPSASAQNIAGEIKSGGVAIYTIGLGKNVDEGFLRGLSSNPSHYFFAPSKEDLSSIYNKIGRAICPKKPNVITVIYREI</sequence>
<proteinExistence type="predicted"/>
<dbReference type="InterPro" id="IPR036465">
    <property type="entry name" value="vWFA_dom_sf"/>
</dbReference>
<dbReference type="InterPro" id="IPR002035">
    <property type="entry name" value="VWF_A"/>
</dbReference>
<dbReference type="PANTHER" id="PTHR24020">
    <property type="entry name" value="COLLAGEN ALPHA"/>
    <property type="match status" value="1"/>
</dbReference>
<evidence type="ECO:0000313" key="3">
    <source>
        <dbReference type="EMBL" id="OHB12161.1"/>
    </source>
</evidence>
<gene>
    <name evidence="3" type="ORF">A3G99_00810</name>
</gene>
<dbReference type="SUPFAM" id="SSF53300">
    <property type="entry name" value="vWA-like"/>
    <property type="match status" value="1"/>
</dbReference>
<dbReference type="PROSITE" id="PS50234">
    <property type="entry name" value="VWFA"/>
    <property type="match status" value="1"/>
</dbReference>
<dbReference type="SMART" id="SM00327">
    <property type="entry name" value="VWA"/>
    <property type="match status" value="1"/>
</dbReference>
<feature type="domain" description="VWFA" evidence="2">
    <location>
        <begin position="249"/>
        <end position="434"/>
    </location>
</feature>
<dbReference type="Pfam" id="PF00092">
    <property type="entry name" value="VWA"/>
    <property type="match status" value="1"/>
</dbReference>
<dbReference type="AlphaFoldDB" id="A0A1G2US23"/>
<name>A0A1G2US23_9BACT</name>
<dbReference type="InterPro" id="IPR050525">
    <property type="entry name" value="ECM_Assembly_Org"/>
</dbReference>
<accession>A0A1G2US23</accession>
<dbReference type="Proteomes" id="UP000176558">
    <property type="component" value="Unassembled WGS sequence"/>
</dbReference>
<dbReference type="Gene3D" id="3.40.50.410">
    <property type="entry name" value="von Willebrand factor, type A domain"/>
    <property type="match status" value="1"/>
</dbReference>
<evidence type="ECO:0000313" key="4">
    <source>
        <dbReference type="Proteomes" id="UP000176558"/>
    </source>
</evidence>
<reference evidence="3 4" key="1">
    <citation type="journal article" date="2016" name="Nat. Commun.">
        <title>Thousands of microbial genomes shed light on interconnected biogeochemical processes in an aquifer system.</title>
        <authorList>
            <person name="Anantharaman K."/>
            <person name="Brown C.T."/>
            <person name="Hug L.A."/>
            <person name="Sharon I."/>
            <person name="Castelle C.J."/>
            <person name="Probst A.J."/>
            <person name="Thomas B.C."/>
            <person name="Singh A."/>
            <person name="Wilkins M.J."/>
            <person name="Karaoz U."/>
            <person name="Brodie E.L."/>
            <person name="Williams K.H."/>
            <person name="Hubbard S.S."/>
            <person name="Banfield J.F."/>
        </authorList>
    </citation>
    <scope>NUCLEOTIDE SEQUENCE [LARGE SCALE GENOMIC DNA]</scope>
</reference>
<feature type="transmembrane region" description="Helical" evidence="1">
    <location>
        <begin position="12"/>
        <end position="33"/>
    </location>
</feature>
<evidence type="ECO:0000256" key="1">
    <source>
        <dbReference type="SAM" id="Phobius"/>
    </source>
</evidence>
<dbReference type="EMBL" id="MHWT01000021">
    <property type="protein sequence ID" value="OHB12161.1"/>
    <property type="molecule type" value="Genomic_DNA"/>
</dbReference>
<organism evidence="3 4">
    <name type="scientific">Candidatus Zambryskibacteria bacterium RIFCSPLOWO2_12_FULL_39_23</name>
    <dbReference type="NCBI Taxonomy" id="1802776"/>
    <lineage>
        <taxon>Bacteria</taxon>
        <taxon>Candidatus Zambryskiibacteriota</taxon>
    </lineage>
</organism>
<evidence type="ECO:0000259" key="2">
    <source>
        <dbReference type="PROSITE" id="PS50234"/>
    </source>
</evidence>
<dbReference type="CDD" id="cd00198">
    <property type="entry name" value="vWFA"/>
    <property type="match status" value="1"/>
</dbReference>